<dbReference type="EMBL" id="VUOB01000043">
    <property type="protein sequence ID" value="KAA2257910.1"/>
    <property type="molecule type" value="Genomic_DNA"/>
</dbReference>
<evidence type="ECO:0000259" key="1">
    <source>
        <dbReference type="Pfam" id="PF08818"/>
    </source>
</evidence>
<dbReference type="Gene3D" id="3.90.1150.200">
    <property type="match status" value="1"/>
</dbReference>
<accession>A0A5B2X433</accession>
<dbReference type="InterPro" id="IPR014922">
    <property type="entry name" value="YdhG-like"/>
</dbReference>
<comment type="caution">
    <text evidence="2">The sequence shown here is derived from an EMBL/GenBank/DDBJ whole genome shotgun (WGS) entry which is preliminary data.</text>
</comment>
<dbReference type="OrthoDB" id="192368at2"/>
<dbReference type="Pfam" id="PF08818">
    <property type="entry name" value="DUF1801"/>
    <property type="match status" value="1"/>
</dbReference>
<evidence type="ECO:0000313" key="2">
    <source>
        <dbReference type="EMBL" id="KAA2257910.1"/>
    </source>
</evidence>
<organism evidence="2 3">
    <name type="scientific">Solihabitans fulvus</name>
    <dbReference type="NCBI Taxonomy" id="1892852"/>
    <lineage>
        <taxon>Bacteria</taxon>
        <taxon>Bacillati</taxon>
        <taxon>Actinomycetota</taxon>
        <taxon>Actinomycetes</taxon>
        <taxon>Pseudonocardiales</taxon>
        <taxon>Pseudonocardiaceae</taxon>
        <taxon>Solihabitans</taxon>
    </lineage>
</organism>
<name>A0A5B2X433_9PSEU</name>
<evidence type="ECO:0000313" key="3">
    <source>
        <dbReference type="Proteomes" id="UP000323454"/>
    </source>
</evidence>
<dbReference type="Proteomes" id="UP000323454">
    <property type="component" value="Unassembled WGS sequence"/>
</dbReference>
<dbReference type="RefSeq" id="WP_149852173.1">
    <property type="nucleotide sequence ID" value="NZ_VUOB01000043.1"/>
</dbReference>
<gene>
    <name evidence="2" type="ORF">F0L68_24645</name>
</gene>
<keyword evidence="3" id="KW-1185">Reference proteome</keyword>
<proteinExistence type="predicted"/>
<feature type="domain" description="YdhG-like" evidence="1">
    <location>
        <begin position="18"/>
        <end position="114"/>
    </location>
</feature>
<reference evidence="2 3" key="1">
    <citation type="submission" date="2019-09" db="EMBL/GenBank/DDBJ databases">
        <title>Goodfellowia gen. nov., a new genus of the Pseudonocardineae related to Actinoalloteichus, containing Goodfellowia coeruleoviolacea gen. nov., comb. nov. gen. nov., comb. nov.</title>
        <authorList>
            <person name="Labeda D."/>
        </authorList>
    </citation>
    <scope>NUCLEOTIDE SEQUENCE [LARGE SCALE GENOMIC DNA]</scope>
    <source>
        <strain evidence="2 3">AN110305</strain>
    </source>
</reference>
<reference evidence="2 3" key="2">
    <citation type="submission" date="2019-09" db="EMBL/GenBank/DDBJ databases">
        <authorList>
            <person name="Jin C."/>
        </authorList>
    </citation>
    <scope>NUCLEOTIDE SEQUENCE [LARGE SCALE GENOMIC DNA]</scope>
    <source>
        <strain evidence="2 3">AN110305</strain>
    </source>
</reference>
<sequence>MPAFATVQDYVDSLPESQREIADTLLPLIDAALPGAGAVWHGHPVWSLGAAPGKATVCHVKSYPKYLTFGLFRGQEIADAAGRLEAGSRTMASVKLRSTADIDGDLFADWLRQAREVEQSAARG</sequence>
<dbReference type="AlphaFoldDB" id="A0A5B2X433"/>
<protein>
    <submittedName>
        <fullName evidence="2">DUF1801 domain-containing protein</fullName>
    </submittedName>
</protein>
<dbReference type="SUPFAM" id="SSF159888">
    <property type="entry name" value="YdhG-like"/>
    <property type="match status" value="1"/>
</dbReference>